<gene>
    <name evidence="5" type="ORF">UFOPK3001_02580</name>
    <name evidence="6" type="ORF">UFOPK3954_01342</name>
</gene>
<sequence length="378" mass="40288">MSTNVPAGFVPPPYPYDRLDRFKHFGDALEGGIVDLSIGTPCDPPPQAVIEALASSNSERGYPPSIGSDPLRKSIAAWMNRRFAIEVPLGQIAACIGTKEFVGTLPQWLRLRSPDRDTVLYPAVAYPTYEMGAILAGCRAVPVPSTPGGGLDLSAISDDDARRALLLWVNSPSNPTGALDDLGAAAAWGRSHGVPVFSDECYVEFTWDGRGRTILEHGLEGVVAVHSVSKRSNLAGLRVGFYAGDADIVNYLKEVRKHVGMMVPGPAQAAAAVALADDAHVVAQRDIYLRRLDAMARILSRWSGIDIALPAGGFYLWFDAQDGWAFAERLAREGGALVSPGDFYGAGGAQNVRVAVVQPDDRIALVGTRLGVGPQGDR</sequence>
<dbReference type="PANTHER" id="PTHR42832:SF3">
    <property type="entry name" value="L-GLUTAMINE--4-(METHYLSULFANYL)-2-OXOBUTANOATE AMINOTRANSFERASE"/>
    <property type="match status" value="1"/>
</dbReference>
<dbReference type="InterPro" id="IPR015422">
    <property type="entry name" value="PyrdxlP-dep_Trfase_small"/>
</dbReference>
<evidence type="ECO:0000259" key="4">
    <source>
        <dbReference type="Pfam" id="PF00155"/>
    </source>
</evidence>
<dbReference type="SUPFAM" id="SSF53383">
    <property type="entry name" value="PLP-dependent transferases"/>
    <property type="match status" value="1"/>
</dbReference>
<reference evidence="5" key="1">
    <citation type="submission" date="2020-05" db="EMBL/GenBank/DDBJ databases">
        <authorList>
            <person name="Chiriac C."/>
            <person name="Salcher M."/>
            <person name="Ghai R."/>
            <person name="Kavagutti S V."/>
        </authorList>
    </citation>
    <scope>NUCLEOTIDE SEQUENCE</scope>
</reference>
<dbReference type="PANTHER" id="PTHR42832">
    <property type="entry name" value="AMINO ACID AMINOTRANSFERASE"/>
    <property type="match status" value="1"/>
</dbReference>
<organism evidence="5">
    <name type="scientific">freshwater metagenome</name>
    <dbReference type="NCBI Taxonomy" id="449393"/>
    <lineage>
        <taxon>unclassified sequences</taxon>
        <taxon>metagenomes</taxon>
        <taxon>ecological metagenomes</taxon>
    </lineage>
</organism>
<dbReference type="InterPro" id="IPR015421">
    <property type="entry name" value="PyrdxlP-dep_Trfase_major"/>
</dbReference>
<dbReference type="InterPro" id="IPR004838">
    <property type="entry name" value="NHTrfase_class1_PyrdxlP-BS"/>
</dbReference>
<dbReference type="Gene3D" id="3.90.1150.10">
    <property type="entry name" value="Aspartate Aminotransferase, domain 1"/>
    <property type="match status" value="1"/>
</dbReference>
<dbReference type="GO" id="GO:0030170">
    <property type="term" value="F:pyridoxal phosphate binding"/>
    <property type="evidence" value="ECO:0007669"/>
    <property type="project" value="InterPro"/>
</dbReference>
<comment type="cofactor">
    <cofactor evidence="1">
        <name>pyridoxal 5'-phosphate</name>
        <dbReference type="ChEBI" id="CHEBI:597326"/>
    </cofactor>
</comment>
<evidence type="ECO:0000313" key="6">
    <source>
        <dbReference type="EMBL" id="CAB4993927.1"/>
    </source>
</evidence>
<keyword evidence="2" id="KW-0032">Aminotransferase</keyword>
<protein>
    <submittedName>
        <fullName evidence="5">Unannotated protein</fullName>
    </submittedName>
</protein>
<dbReference type="EMBL" id="CAFAAJ010000275">
    <property type="protein sequence ID" value="CAB4827664.1"/>
    <property type="molecule type" value="Genomic_DNA"/>
</dbReference>
<dbReference type="InterPro" id="IPR050881">
    <property type="entry name" value="LL-DAP_aminotransferase"/>
</dbReference>
<dbReference type="GO" id="GO:0008483">
    <property type="term" value="F:transaminase activity"/>
    <property type="evidence" value="ECO:0007669"/>
    <property type="project" value="UniProtKB-KW"/>
</dbReference>
<evidence type="ECO:0000256" key="1">
    <source>
        <dbReference type="ARBA" id="ARBA00001933"/>
    </source>
</evidence>
<dbReference type="CDD" id="cd00609">
    <property type="entry name" value="AAT_like"/>
    <property type="match status" value="1"/>
</dbReference>
<keyword evidence="3" id="KW-0808">Transferase</keyword>
<dbReference type="AlphaFoldDB" id="A0A6J7A4M3"/>
<name>A0A6J7A4M3_9ZZZZ</name>
<evidence type="ECO:0000313" key="5">
    <source>
        <dbReference type="EMBL" id="CAB4827664.1"/>
    </source>
</evidence>
<evidence type="ECO:0000256" key="2">
    <source>
        <dbReference type="ARBA" id="ARBA00022576"/>
    </source>
</evidence>
<dbReference type="InterPro" id="IPR004839">
    <property type="entry name" value="Aminotransferase_I/II_large"/>
</dbReference>
<dbReference type="PROSITE" id="PS00105">
    <property type="entry name" value="AA_TRANSFER_CLASS_1"/>
    <property type="match status" value="1"/>
</dbReference>
<dbReference type="InterPro" id="IPR015424">
    <property type="entry name" value="PyrdxlP-dep_Trfase"/>
</dbReference>
<dbReference type="Pfam" id="PF00155">
    <property type="entry name" value="Aminotran_1_2"/>
    <property type="match status" value="1"/>
</dbReference>
<dbReference type="Gene3D" id="3.40.640.10">
    <property type="entry name" value="Type I PLP-dependent aspartate aminotransferase-like (Major domain)"/>
    <property type="match status" value="1"/>
</dbReference>
<proteinExistence type="predicted"/>
<evidence type="ECO:0000256" key="3">
    <source>
        <dbReference type="ARBA" id="ARBA00022679"/>
    </source>
</evidence>
<accession>A0A6J7A4M3</accession>
<feature type="domain" description="Aminotransferase class I/classII large" evidence="4">
    <location>
        <begin position="33"/>
        <end position="356"/>
    </location>
</feature>
<dbReference type="EMBL" id="CAFBON010000133">
    <property type="protein sequence ID" value="CAB4993927.1"/>
    <property type="molecule type" value="Genomic_DNA"/>
</dbReference>